<dbReference type="RefSeq" id="WP_340341528.1">
    <property type="nucleotide sequence ID" value="NZ_JBBKZT010000003.1"/>
</dbReference>
<accession>A0ABU8WHF0</accession>
<dbReference type="PROSITE" id="PS51257">
    <property type="entry name" value="PROKAR_LIPOPROTEIN"/>
    <property type="match status" value="1"/>
</dbReference>
<proteinExistence type="predicted"/>
<keyword evidence="5" id="KW-1185">Reference proteome</keyword>
<protein>
    <submittedName>
        <fullName evidence="4">Patatin-like phospholipase family protein</fullName>
    </submittedName>
</protein>
<feature type="region of interest" description="Disordered" evidence="2">
    <location>
        <begin position="793"/>
        <end position="836"/>
    </location>
</feature>
<feature type="compositionally biased region" description="Basic and acidic residues" evidence="2">
    <location>
        <begin position="793"/>
        <end position="822"/>
    </location>
</feature>
<dbReference type="Gene3D" id="3.40.1090.10">
    <property type="entry name" value="Cytosolic phospholipase A2 catalytic domain"/>
    <property type="match status" value="1"/>
</dbReference>
<dbReference type="PANTHER" id="PTHR10728">
    <property type="entry name" value="CYTOSOLIC PHOSPHOLIPASE A2"/>
    <property type="match status" value="1"/>
</dbReference>
<feature type="domain" description="PNPLA" evidence="3">
    <location>
        <begin position="141"/>
        <end position="188"/>
    </location>
</feature>
<dbReference type="PANTHER" id="PTHR10728:SF40">
    <property type="entry name" value="PATATIN FAMILY PROTEIN"/>
    <property type="match status" value="1"/>
</dbReference>
<evidence type="ECO:0000256" key="2">
    <source>
        <dbReference type="SAM" id="MobiDB-lite"/>
    </source>
</evidence>
<name>A0ABU8WHF0_9BURK</name>
<keyword evidence="1" id="KW-0443">Lipid metabolism</keyword>
<comment type="caution">
    <text evidence="4">The sequence shown here is derived from an EMBL/GenBank/DDBJ whole genome shotgun (WGS) entry which is preliminary data.</text>
</comment>
<evidence type="ECO:0000313" key="5">
    <source>
        <dbReference type="Proteomes" id="UP001385892"/>
    </source>
</evidence>
<organism evidence="4 5">
    <name type="scientific">Variovorax rhizosphaerae</name>
    <dbReference type="NCBI Taxonomy" id="1836200"/>
    <lineage>
        <taxon>Bacteria</taxon>
        <taxon>Pseudomonadati</taxon>
        <taxon>Pseudomonadota</taxon>
        <taxon>Betaproteobacteria</taxon>
        <taxon>Burkholderiales</taxon>
        <taxon>Comamonadaceae</taxon>
        <taxon>Variovorax</taxon>
    </lineage>
</organism>
<evidence type="ECO:0000313" key="4">
    <source>
        <dbReference type="EMBL" id="MEJ8846364.1"/>
    </source>
</evidence>
<evidence type="ECO:0000256" key="1">
    <source>
        <dbReference type="ARBA" id="ARBA00023098"/>
    </source>
</evidence>
<evidence type="ECO:0000259" key="3">
    <source>
        <dbReference type="Pfam" id="PF01734"/>
    </source>
</evidence>
<dbReference type="EMBL" id="JBBKZT010000003">
    <property type="protein sequence ID" value="MEJ8846364.1"/>
    <property type="molecule type" value="Genomic_DNA"/>
</dbReference>
<dbReference type="SUPFAM" id="SSF52151">
    <property type="entry name" value="FabD/lysophospholipase-like"/>
    <property type="match status" value="1"/>
</dbReference>
<dbReference type="Pfam" id="PF01734">
    <property type="entry name" value="Patatin"/>
    <property type="match status" value="1"/>
</dbReference>
<sequence>MRVAFPIVTVLVLALCGCQVVSYQPSASSRGVDFPLKPCDEKLLADAREALLRGESLKYEEGWVCVTKPMGDAQISAKAAATIRAVPGELDAHDTREPAIQRAKSEAIAFESPGEKQLRELVETTFLQPDLGTARPKLGVSLAGGGSKAGAFGIGVLAGLADMELLDHADYISSVSGGSYAAYFYYTHRILPLEREGPRIKNVTTKELFWDCVQIPDVDRLGPGIPDEIYARGGCKDNALLPTNTGFPSNYYQAFLRCQQDIFNPGKCSTTVRRGDYFKSIAPETLAGNIALTPASWLANILFDWGLNASQAARTYRRGIGMAYGTTLTRSSALEHAGSAADLQVPCSPDAPAATQGFALDCERGQFLVAPEGMTYQELRNGLLRARGTSRPLPFWIINATAPLRRSAFGWWSPAVKDITNKDMFEMTAMSHGSGRFGYVPAPMSLHGMNVLDSVAASAAFLDSTQIALTNVLAKGTLGVTLRVTNFDWGSDISNYNVSDVQRGLHKLLPIPFYWADSGIARHLAPGAKVEDVHGKQEEDERKHGPYIRLIDGGNAENLGVFPLMKRHVKTIVIADSASDREGLFADLCAFRHRISAAPESFPRLFYVPGLKDFDHHCEDLLQSGIKRGYPIQEWSFKMPLLIGCLRTQLPRKPEEPCTDLDENVDSRVLIVKPAINVDNLIQRQVRNDAPNVPMPRRIITKCLLPGDIPPPEETPLLNCDSLQYLLARWDVEKGSCQSFPQHGTMTMTLDSSVFLFTAYRELGRQYLLQAQHLLHGLWRGDKAGIDQFEQLGRDQGSESQRLDDKFRPGGMPRELRCDNMREGPWQPYDFKAAGR</sequence>
<dbReference type="Proteomes" id="UP001385892">
    <property type="component" value="Unassembled WGS sequence"/>
</dbReference>
<reference evidence="4 5" key="1">
    <citation type="submission" date="2024-03" db="EMBL/GenBank/DDBJ databases">
        <title>Novel species of the genus Variovorax.</title>
        <authorList>
            <person name="Liu Q."/>
            <person name="Xin Y.-H."/>
        </authorList>
    </citation>
    <scope>NUCLEOTIDE SEQUENCE [LARGE SCALE GENOMIC DNA]</scope>
    <source>
        <strain evidence="4 5">KACC 18900</strain>
    </source>
</reference>
<dbReference type="InterPro" id="IPR002641">
    <property type="entry name" value="PNPLA_dom"/>
</dbReference>
<gene>
    <name evidence="4" type="ORF">WKW82_06875</name>
</gene>
<dbReference type="InterPro" id="IPR016035">
    <property type="entry name" value="Acyl_Trfase/lysoPLipase"/>
</dbReference>